<name>A0ABR9DJH5_9GAMM</name>
<dbReference type="Proteomes" id="UP000641152">
    <property type="component" value="Unassembled WGS sequence"/>
</dbReference>
<comment type="caution">
    <text evidence="2">The sequence shown here is derived from an EMBL/GenBank/DDBJ whole genome shotgun (WGS) entry which is preliminary data.</text>
</comment>
<dbReference type="EMBL" id="JACXST010000002">
    <property type="protein sequence ID" value="MBD9362047.1"/>
    <property type="molecule type" value="Genomic_DNA"/>
</dbReference>
<accession>A0ABR9DJH5</accession>
<feature type="domain" description="Spore protein YkvP/CgeB glycosyl transferase-like" evidence="1">
    <location>
        <begin position="218"/>
        <end position="363"/>
    </location>
</feature>
<sequence>MPRNTLWYQGVARQIARGFRAFDIEVSFHCGLLDEADLLQWINNYNPQLIFEMNRPRGDISFLPRHIVHICWVVDFNGRPITDFNGSDITYLFGPKWIEKFPFNSFYRWFGPGACEQEYFPEACEFKYQSSFIGHIPRPWSPGELSRNISSNDKRLLFSEVLPELEKNFIEFKSRLKIPEDYVDILYDIAENVFGSEVVLDNVLKYDLSGRLIRLLNRQQLLDKILDITNLAIFGPANWLEWPNYKNCYHRFLETSEEMRWVYCRSRFNFHENGNGMHFRVMDCMASGGLIFIPKGEYDDRTGGIKNFFMSDKHYVEFDIGDLEDKYQFYVNNPRQAQKIRYSAAVIIRENHTWTHRVKSILDDLMYLGYKIG</sequence>
<evidence type="ECO:0000259" key="1">
    <source>
        <dbReference type="Pfam" id="PF13524"/>
    </source>
</evidence>
<keyword evidence="3" id="KW-1185">Reference proteome</keyword>
<organism evidence="2 3">
    <name type="scientific">Methylomonas fluvii</name>
    <dbReference type="NCBI Taxonomy" id="1854564"/>
    <lineage>
        <taxon>Bacteria</taxon>
        <taxon>Pseudomonadati</taxon>
        <taxon>Pseudomonadota</taxon>
        <taxon>Gammaproteobacteria</taxon>
        <taxon>Methylococcales</taxon>
        <taxon>Methylococcaceae</taxon>
        <taxon>Methylomonas</taxon>
    </lineage>
</organism>
<dbReference type="InterPro" id="IPR055259">
    <property type="entry name" value="YkvP/CgeB_Glyco_trans-like"/>
</dbReference>
<dbReference type="RefSeq" id="WP_192394789.1">
    <property type="nucleotide sequence ID" value="NZ_CAJHIU010000002.1"/>
</dbReference>
<proteinExistence type="predicted"/>
<gene>
    <name evidence="2" type="ORF">EBB_16290</name>
</gene>
<evidence type="ECO:0000313" key="2">
    <source>
        <dbReference type="EMBL" id="MBD9362047.1"/>
    </source>
</evidence>
<evidence type="ECO:0000313" key="3">
    <source>
        <dbReference type="Proteomes" id="UP000641152"/>
    </source>
</evidence>
<protein>
    <submittedName>
        <fullName evidence="2">Glycosyltransferase family 1 protein</fullName>
    </submittedName>
</protein>
<dbReference type="Pfam" id="PF13524">
    <property type="entry name" value="Glyco_trans_1_2"/>
    <property type="match status" value="1"/>
</dbReference>
<reference evidence="2 3" key="1">
    <citation type="submission" date="2020-09" db="EMBL/GenBank/DDBJ databases">
        <title>Methylomonas albis sp. nov. and Methylomonas fluvii sp. nov.: Two cold-adapted methanotrophs from the River Elbe and an amended description of Methylovulum psychrotolerans strain Eb1.</title>
        <authorList>
            <person name="Bussmann I.K."/>
            <person name="Klings K.-W."/>
            <person name="Warnstedt J."/>
            <person name="Hoppert M."/>
            <person name="Saborowski A."/>
            <person name="Horn F."/>
            <person name="Liebner S."/>
        </authorList>
    </citation>
    <scope>NUCLEOTIDE SEQUENCE [LARGE SCALE GENOMIC DNA]</scope>
    <source>
        <strain evidence="2 3">EbB</strain>
    </source>
</reference>